<sequence length="160" mass="15756">MAAEVPKRDNAAGIVLVTVAVLIGLVLLVKGYGTEGGIVASDTTQVKVSTTLAPVTESTLPAKAPADVQVKVVNASGATGLATNTRTALQAKGYSQVAIGDAPTVVPSTQVLYLAGSKGEAEAIATALGLGAGAVQEMPVPPPVDLGTATVLVMAGPDLV</sequence>
<accession>A0A6J6HFG7</accession>
<protein>
    <submittedName>
        <fullName evidence="3">Unannotated protein</fullName>
    </submittedName>
</protein>
<keyword evidence="1" id="KW-1133">Transmembrane helix</keyword>
<keyword evidence="1" id="KW-0472">Membrane</keyword>
<keyword evidence="1" id="KW-0812">Transmembrane</keyword>
<name>A0A6J6HFG7_9ZZZZ</name>
<dbReference type="Gene3D" id="3.30.70.2390">
    <property type="match status" value="1"/>
</dbReference>
<organism evidence="3">
    <name type="scientific">freshwater metagenome</name>
    <dbReference type="NCBI Taxonomy" id="449393"/>
    <lineage>
        <taxon>unclassified sequences</taxon>
        <taxon>metagenomes</taxon>
        <taxon>ecological metagenomes</taxon>
    </lineage>
</organism>
<gene>
    <name evidence="3" type="ORF">UFOPK1835_01027</name>
</gene>
<feature type="domain" description="LytR/CpsA/Psr regulator C-terminal" evidence="2">
    <location>
        <begin position="67"/>
        <end position="151"/>
    </location>
</feature>
<evidence type="ECO:0000256" key="1">
    <source>
        <dbReference type="SAM" id="Phobius"/>
    </source>
</evidence>
<dbReference type="AlphaFoldDB" id="A0A6J6HFG7"/>
<dbReference type="Pfam" id="PF13399">
    <property type="entry name" value="LytR_C"/>
    <property type="match status" value="1"/>
</dbReference>
<feature type="transmembrane region" description="Helical" evidence="1">
    <location>
        <begin position="12"/>
        <end position="29"/>
    </location>
</feature>
<dbReference type="EMBL" id="CAEZUP010000038">
    <property type="protein sequence ID" value="CAB4610085.1"/>
    <property type="molecule type" value="Genomic_DNA"/>
</dbReference>
<evidence type="ECO:0000259" key="2">
    <source>
        <dbReference type="Pfam" id="PF13399"/>
    </source>
</evidence>
<dbReference type="InterPro" id="IPR027381">
    <property type="entry name" value="LytR/CpsA/Psr_C"/>
</dbReference>
<reference evidence="3" key="1">
    <citation type="submission" date="2020-05" db="EMBL/GenBank/DDBJ databases">
        <authorList>
            <person name="Chiriac C."/>
            <person name="Salcher M."/>
            <person name="Ghai R."/>
            <person name="Kavagutti S V."/>
        </authorList>
    </citation>
    <scope>NUCLEOTIDE SEQUENCE</scope>
</reference>
<evidence type="ECO:0000313" key="3">
    <source>
        <dbReference type="EMBL" id="CAB4610085.1"/>
    </source>
</evidence>
<proteinExistence type="predicted"/>